<evidence type="ECO:0000313" key="11">
    <source>
        <dbReference type="EMBL" id="CAD9823727.1"/>
    </source>
</evidence>
<dbReference type="GO" id="GO:0009165">
    <property type="term" value="P:nucleotide biosynthetic process"/>
    <property type="evidence" value="ECO:0007669"/>
    <property type="project" value="UniProtKB-KW"/>
</dbReference>
<feature type="compositionally biased region" description="Polar residues" evidence="9">
    <location>
        <begin position="30"/>
        <end position="44"/>
    </location>
</feature>
<dbReference type="InterPro" id="IPR035105">
    <property type="entry name" value="Deoxycytidylate_deaminase_dom"/>
</dbReference>
<reference evidence="11" key="1">
    <citation type="submission" date="2021-01" db="EMBL/GenBank/DDBJ databases">
        <authorList>
            <person name="Corre E."/>
            <person name="Pelletier E."/>
            <person name="Niang G."/>
            <person name="Scheremetjew M."/>
            <person name="Finn R."/>
            <person name="Kale V."/>
            <person name="Holt S."/>
            <person name="Cochrane G."/>
            <person name="Meng A."/>
            <person name="Brown T."/>
            <person name="Cohen L."/>
        </authorList>
    </citation>
    <scope>NUCLEOTIDE SEQUENCE</scope>
    <source>
        <strain evidence="11">CCMP2084</strain>
    </source>
</reference>
<dbReference type="AlphaFoldDB" id="A0A7S2UND6"/>
<feature type="region of interest" description="Disordered" evidence="9">
    <location>
        <begin position="60"/>
        <end position="79"/>
    </location>
</feature>
<accession>A0A7S2UND6</accession>
<dbReference type="InterPro" id="IPR002125">
    <property type="entry name" value="CMP_dCMP_dom"/>
</dbReference>
<dbReference type="GO" id="GO:0004132">
    <property type="term" value="F:dCMP deaminase activity"/>
    <property type="evidence" value="ECO:0007669"/>
    <property type="project" value="UniProtKB-EC"/>
</dbReference>
<gene>
    <name evidence="11" type="ORF">ASEP1449_LOCUS15561</name>
</gene>
<dbReference type="PANTHER" id="PTHR11086">
    <property type="entry name" value="DEOXYCYTIDYLATE DEAMINASE-RELATED"/>
    <property type="match status" value="1"/>
</dbReference>
<evidence type="ECO:0000256" key="6">
    <source>
        <dbReference type="ARBA" id="ARBA00022833"/>
    </source>
</evidence>
<evidence type="ECO:0000256" key="4">
    <source>
        <dbReference type="ARBA" id="ARBA00022727"/>
    </source>
</evidence>
<dbReference type="InterPro" id="IPR015517">
    <property type="entry name" value="dCMP_deaminase-rel"/>
</dbReference>
<evidence type="ECO:0000256" key="3">
    <source>
        <dbReference type="ARBA" id="ARBA00022723"/>
    </source>
</evidence>
<dbReference type="EMBL" id="HBHQ01022992">
    <property type="protein sequence ID" value="CAD9823727.1"/>
    <property type="molecule type" value="Transcribed_RNA"/>
</dbReference>
<dbReference type="CDD" id="cd01286">
    <property type="entry name" value="deoxycytidylate_deaminase"/>
    <property type="match status" value="2"/>
</dbReference>
<evidence type="ECO:0000256" key="8">
    <source>
        <dbReference type="ARBA" id="ARBA00041763"/>
    </source>
</evidence>
<dbReference type="PANTHER" id="PTHR11086:SF18">
    <property type="entry name" value="DEOXYCYTIDYLATE DEAMINASE"/>
    <property type="match status" value="1"/>
</dbReference>
<dbReference type="GO" id="GO:0005737">
    <property type="term" value="C:cytoplasm"/>
    <property type="evidence" value="ECO:0007669"/>
    <property type="project" value="TreeGrafter"/>
</dbReference>
<name>A0A7S2UND6_9STRA</name>
<evidence type="ECO:0000256" key="9">
    <source>
        <dbReference type="SAM" id="MobiDB-lite"/>
    </source>
</evidence>
<feature type="domain" description="CMP/dCMP-type deaminase" evidence="10">
    <location>
        <begin position="105"/>
        <end position="246"/>
    </location>
</feature>
<evidence type="ECO:0000256" key="7">
    <source>
        <dbReference type="ARBA" id="ARBA00038938"/>
    </source>
</evidence>
<keyword evidence="5" id="KW-0378">Hydrolase</keyword>
<dbReference type="Gene3D" id="3.40.140.10">
    <property type="entry name" value="Cytidine Deaminase, domain 2"/>
    <property type="match status" value="2"/>
</dbReference>
<feature type="domain" description="CMP/dCMP-type deaminase" evidence="10">
    <location>
        <begin position="324"/>
        <end position="455"/>
    </location>
</feature>
<proteinExistence type="inferred from homology"/>
<dbReference type="InterPro" id="IPR016193">
    <property type="entry name" value="Cytidine_deaminase-like"/>
</dbReference>
<organism evidence="11">
    <name type="scientific">Attheya septentrionalis</name>
    <dbReference type="NCBI Taxonomy" id="420275"/>
    <lineage>
        <taxon>Eukaryota</taxon>
        <taxon>Sar</taxon>
        <taxon>Stramenopiles</taxon>
        <taxon>Ochrophyta</taxon>
        <taxon>Bacillariophyta</taxon>
        <taxon>Coscinodiscophyceae</taxon>
        <taxon>Chaetocerotophycidae</taxon>
        <taxon>Chaetocerotales</taxon>
        <taxon>Attheyaceae</taxon>
        <taxon>Attheya</taxon>
    </lineage>
</organism>
<evidence type="ECO:0000259" key="10">
    <source>
        <dbReference type="PROSITE" id="PS51747"/>
    </source>
</evidence>
<comment type="similarity">
    <text evidence="2">Belongs to the cytidine and deoxycytidylate deaminase family.</text>
</comment>
<comment type="cofactor">
    <cofactor evidence="1">
        <name>Zn(2+)</name>
        <dbReference type="ChEBI" id="CHEBI:29105"/>
    </cofactor>
</comment>
<dbReference type="Pfam" id="PF00383">
    <property type="entry name" value="dCMP_cyt_deam_1"/>
    <property type="match status" value="2"/>
</dbReference>
<keyword evidence="6" id="KW-0862">Zinc</keyword>
<dbReference type="GO" id="GO:0008270">
    <property type="term" value="F:zinc ion binding"/>
    <property type="evidence" value="ECO:0007669"/>
    <property type="project" value="InterPro"/>
</dbReference>
<evidence type="ECO:0000256" key="1">
    <source>
        <dbReference type="ARBA" id="ARBA00001947"/>
    </source>
</evidence>
<protein>
    <recommendedName>
        <fullName evidence="8">dCMP deaminase</fullName>
        <ecNumber evidence="7">3.5.4.12</ecNumber>
    </recommendedName>
    <alternativeName>
        <fullName evidence="8">dCMP deaminase</fullName>
    </alternativeName>
</protein>
<dbReference type="SUPFAM" id="SSF53927">
    <property type="entry name" value="Cytidine deaminase-like"/>
    <property type="match status" value="2"/>
</dbReference>
<dbReference type="FunFam" id="3.40.140.10:FF:000021">
    <property type="entry name" value="Deoxycytidylate deaminase"/>
    <property type="match status" value="2"/>
</dbReference>
<feature type="region of interest" description="Disordered" evidence="9">
    <location>
        <begin position="271"/>
        <end position="296"/>
    </location>
</feature>
<dbReference type="EC" id="3.5.4.12" evidence="7"/>
<evidence type="ECO:0000256" key="5">
    <source>
        <dbReference type="ARBA" id="ARBA00022801"/>
    </source>
</evidence>
<evidence type="ECO:0000256" key="2">
    <source>
        <dbReference type="ARBA" id="ARBA00006576"/>
    </source>
</evidence>
<feature type="region of interest" description="Disordered" evidence="9">
    <location>
        <begin position="1"/>
        <end position="46"/>
    </location>
</feature>
<dbReference type="PROSITE" id="PS51747">
    <property type="entry name" value="CYT_DCMP_DEAMINASES_2"/>
    <property type="match status" value="2"/>
</dbReference>
<keyword evidence="4" id="KW-0545">Nucleotide biosynthesis</keyword>
<keyword evidence="3" id="KW-0479">Metal-binding</keyword>
<feature type="compositionally biased region" description="Polar residues" evidence="9">
    <location>
        <begin position="1"/>
        <end position="12"/>
    </location>
</feature>
<sequence>MTSTESSVTSLHDGTPAKKPKISPVENESRASSVTPSVPESFSQCPEDCANLSCDLGKEDHRAESRHNSGPSTLSKTEIKDLMLTETGYNVDDPKNMKKRKEYLAWDDYFMAIAFLSAQRSKDPNAQVGACIVDKENRITGIGYNGFPRGCPDDCLPWGTHSSSMQEDGNATIPYLHTKDAYMCHAEVNAILNKRSADVTGARMYVGQFPSNECAKIIIQSRIEEIIYVEDNHPDADTYRASRLMFKMSGVKTRRYTPSSDIEIDFPLEDDAMTKSNSPTESEILRNSELGKGEEKEQFRNLLKEEANYDPVTTPSGKRMGALSWDTYFMAVSFLSAMRSKDPNTQVGACIVDSNKCIVGIGYNGFPRGCSDDALPWSREGASDLHTKYCYVCHAEVNAVLNKCSADLKGATLYVALFPCNECAKVIIQSGIREVVYLSDKYHDSNLCRASRVMFRMAGVELRQYRPRENTVHIKFSSN</sequence>
<dbReference type="InterPro" id="IPR016192">
    <property type="entry name" value="APOBEC/CMP_deaminase_Zn-bd"/>
</dbReference>
<dbReference type="PROSITE" id="PS00903">
    <property type="entry name" value="CYT_DCMP_DEAMINASES_1"/>
    <property type="match status" value="1"/>
</dbReference>
<feature type="compositionally biased region" description="Basic and acidic residues" evidence="9">
    <location>
        <begin position="283"/>
        <end position="296"/>
    </location>
</feature>